<keyword evidence="2" id="KW-1185">Reference proteome</keyword>
<dbReference type="Proteomes" id="UP001218218">
    <property type="component" value="Unassembled WGS sequence"/>
</dbReference>
<accession>A0AAD7F6X0</accession>
<gene>
    <name evidence="1" type="ORF">DFH08DRAFT_947817</name>
</gene>
<dbReference type="EMBL" id="JARIHO010000001">
    <property type="protein sequence ID" value="KAJ7368933.1"/>
    <property type="molecule type" value="Genomic_DNA"/>
</dbReference>
<organism evidence="1 2">
    <name type="scientific">Mycena albidolilacea</name>
    <dbReference type="NCBI Taxonomy" id="1033008"/>
    <lineage>
        <taxon>Eukaryota</taxon>
        <taxon>Fungi</taxon>
        <taxon>Dikarya</taxon>
        <taxon>Basidiomycota</taxon>
        <taxon>Agaricomycotina</taxon>
        <taxon>Agaricomycetes</taxon>
        <taxon>Agaricomycetidae</taxon>
        <taxon>Agaricales</taxon>
        <taxon>Marasmiineae</taxon>
        <taxon>Mycenaceae</taxon>
        <taxon>Mycena</taxon>
    </lineage>
</organism>
<protein>
    <submittedName>
        <fullName evidence="1">Uncharacterized protein</fullName>
    </submittedName>
</protein>
<evidence type="ECO:0000313" key="1">
    <source>
        <dbReference type="EMBL" id="KAJ7368933.1"/>
    </source>
</evidence>
<reference evidence="1" key="1">
    <citation type="submission" date="2023-03" db="EMBL/GenBank/DDBJ databases">
        <title>Massive genome expansion in bonnet fungi (Mycena s.s.) driven by repeated elements and novel gene families across ecological guilds.</title>
        <authorList>
            <consortium name="Lawrence Berkeley National Laboratory"/>
            <person name="Harder C.B."/>
            <person name="Miyauchi S."/>
            <person name="Viragh M."/>
            <person name="Kuo A."/>
            <person name="Thoen E."/>
            <person name="Andreopoulos B."/>
            <person name="Lu D."/>
            <person name="Skrede I."/>
            <person name="Drula E."/>
            <person name="Henrissat B."/>
            <person name="Morin E."/>
            <person name="Kohler A."/>
            <person name="Barry K."/>
            <person name="LaButti K."/>
            <person name="Morin E."/>
            <person name="Salamov A."/>
            <person name="Lipzen A."/>
            <person name="Mereny Z."/>
            <person name="Hegedus B."/>
            <person name="Baldrian P."/>
            <person name="Stursova M."/>
            <person name="Weitz H."/>
            <person name="Taylor A."/>
            <person name="Grigoriev I.V."/>
            <person name="Nagy L.G."/>
            <person name="Martin F."/>
            <person name="Kauserud H."/>
        </authorList>
    </citation>
    <scope>NUCLEOTIDE SEQUENCE</scope>
    <source>
        <strain evidence="1">CBHHK002</strain>
    </source>
</reference>
<sequence>MARAADETAALKQSIIDMSKTLALLTAEIAKRPAATALEHLLGAAANPLALPPSSNAPVAGTSSLLREVPDILAFVEAWMIFTSVLQNTHLELPVAQALTTYLGNIVVLSRAYPWLTVLDYHVTFMQAL</sequence>
<comment type="caution">
    <text evidence="1">The sequence shown here is derived from an EMBL/GenBank/DDBJ whole genome shotgun (WGS) entry which is preliminary data.</text>
</comment>
<proteinExistence type="predicted"/>
<name>A0AAD7F6X0_9AGAR</name>
<evidence type="ECO:0000313" key="2">
    <source>
        <dbReference type="Proteomes" id="UP001218218"/>
    </source>
</evidence>
<dbReference type="AlphaFoldDB" id="A0AAD7F6X0"/>